<evidence type="ECO:0000313" key="1">
    <source>
        <dbReference type="EMBL" id="PXX55154.1"/>
    </source>
</evidence>
<comment type="caution">
    <text evidence="1">The sequence shown here is derived from an EMBL/GenBank/DDBJ whole genome shotgun (WGS) entry which is preliminary data.</text>
</comment>
<gene>
    <name evidence="1" type="ORF">DFR60_103205</name>
</gene>
<protein>
    <submittedName>
        <fullName evidence="1">Uncharacterized protein</fullName>
    </submittedName>
</protein>
<dbReference type="EMBL" id="QJKD01000003">
    <property type="protein sequence ID" value="PXX55154.1"/>
    <property type="molecule type" value="Genomic_DNA"/>
</dbReference>
<name>A0A2V3Y8A8_9FIRM</name>
<proteinExistence type="predicted"/>
<organism evidence="1 2">
    <name type="scientific">Hungatella effluvii</name>
    <dbReference type="NCBI Taxonomy" id="1096246"/>
    <lineage>
        <taxon>Bacteria</taxon>
        <taxon>Bacillati</taxon>
        <taxon>Bacillota</taxon>
        <taxon>Clostridia</taxon>
        <taxon>Lachnospirales</taxon>
        <taxon>Lachnospiraceae</taxon>
        <taxon>Hungatella</taxon>
    </lineage>
</organism>
<keyword evidence="2" id="KW-1185">Reference proteome</keyword>
<reference evidence="1 2" key="1">
    <citation type="submission" date="2018-05" db="EMBL/GenBank/DDBJ databases">
        <title>Genomic Encyclopedia of Type Strains, Phase IV (KMG-IV): sequencing the most valuable type-strain genomes for metagenomic binning, comparative biology and taxonomic classification.</title>
        <authorList>
            <person name="Goeker M."/>
        </authorList>
    </citation>
    <scope>NUCLEOTIDE SEQUENCE [LARGE SCALE GENOMIC DNA]</scope>
    <source>
        <strain evidence="1 2">DSM 24995</strain>
    </source>
</reference>
<dbReference type="AlphaFoldDB" id="A0A2V3Y8A8"/>
<dbReference type="Proteomes" id="UP000248057">
    <property type="component" value="Unassembled WGS sequence"/>
</dbReference>
<accession>A0A2V3Y8A8</accession>
<evidence type="ECO:0000313" key="2">
    <source>
        <dbReference type="Proteomes" id="UP000248057"/>
    </source>
</evidence>
<sequence length="104" mass="12019">MPSYLLLCENKNKKTVIPREKIYWIVAQVGQKGGSFRVQLLIFTEKKILNMVGVDIEHVVGIADKIYQYIPNVFSDHESIHKDSLFILNGGKNETDIYRTCRTF</sequence>